<evidence type="ECO:0000313" key="5">
    <source>
        <dbReference type="EMBL" id="CAD1832431.1"/>
    </source>
</evidence>
<accession>A0A6V7PNN2</accession>
<dbReference type="InterPro" id="IPR001911">
    <property type="entry name" value="Ribosomal_bS21"/>
</dbReference>
<evidence type="ECO:0000256" key="2">
    <source>
        <dbReference type="ARBA" id="ARBA00022980"/>
    </source>
</evidence>
<evidence type="ECO:0000256" key="3">
    <source>
        <dbReference type="ARBA" id="ARBA00023274"/>
    </source>
</evidence>
<organism evidence="5">
    <name type="scientific">Ananas comosus var. bracteatus</name>
    <name type="common">red pineapple</name>
    <dbReference type="NCBI Taxonomy" id="296719"/>
    <lineage>
        <taxon>Eukaryota</taxon>
        <taxon>Viridiplantae</taxon>
        <taxon>Streptophyta</taxon>
        <taxon>Embryophyta</taxon>
        <taxon>Tracheophyta</taxon>
        <taxon>Spermatophyta</taxon>
        <taxon>Magnoliopsida</taxon>
        <taxon>Liliopsida</taxon>
        <taxon>Poales</taxon>
        <taxon>Bromeliaceae</taxon>
        <taxon>Bromelioideae</taxon>
        <taxon>Ananas</taxon>
    </lineage>
</organism>
<reference evidence="5" key="1">
    <citation type="submission" date="2020-07" db="EMBL/GenBank/DDBJ databases">
        <authorList>
            <person name="Lin J."/>
        </authorList>
    </citation>
    <scope>NUCLEOTIDE SEQUENCE</scope>
</reference>
<dbReference type="PANTHER" id="PTHR37228">
    <property type="entry name" value="RIBOSOMAL PROTEIN S21 FAMILY PROTEIN"/>
    <property type="match status" value="1"/>
</dbReference>
<feature type="compositionally biased region" description="Low complexity" evidence="4">
    <location>
        <begin position="156"/>
        <end position="184"/>
    </location>
</feature>
<sequence>MPHRLEQSPNLWMPHLTVLNSTTPWAAIASDPFPSLNPETAGKLVGPPSPALLASRSPLCVLSAAGGMNGMARGLSWLVRQRAEAVQQQQQQWQQARGIRVQVRNDNLEQALTVMERKMRASGMERLIRRQVDHHLKNSEKRVLARKNLMLRVRSRTSPASSAPSSSRRSGVSENSSSTESNVGGKHFTALAKKGISFPFLSKRADA</sequence>
<feature type="region of interest" description="Disordered" evidence="4">
    <location>
        <begin position="148"/>
        <end position="185"/>
    </location>
</feature>
<proteinExistence type="inferred from homology"/>
<name>A0A6V7PNN2_ANACO</name>
<dbReference type="EMBL" id="LR862150">
    <property type="protein sequence ID" value="CAD1832431.1"/>
    <property type="molecule type" value="Genomic_DNA"/>
</dbReference>
<dbReference type="Pfam" id="PF01165">
    <property type="entry name" value="Ribosomal_S21"/>
    <property type="match status" value="1"/>
</dbReference>
<dbReference type="GO" id="GO:0003735">
    <property type="term" value="F:structural constituent of ribosome"/>
    <property type="evidence" value="ECO:0007669"/>
    <property type="project" value="InterPro"/>
</dbReference>
<keyword evidence="2" id="KW-0689">Ribosomal protein</keyword>
<protein>
    <submittedName>
        <fullName evidence="5">Uncharacterized protein</fullName>
    </submittedName>
</protein>
<comment type="similarity">
    <text evidence="1">Belongs to the bacterial ribosomal protein bS21 family.</text>
</comment>
<dbReference type="PANTHER" id="PTHR37228:SF1">
    <property type="entry name" value="RIBOSOMAL PROTEIN S21 FAMILY PROTEIN"/>
    <property type="match status" value="1"/>
</dbReference>
<dbReference type="GO" id="GO:1990904">
    <property type="term" value="C:ribonucleoprotein complex"/>
    <property type="evidence" value="ECO:0007669"/>
    <property type="project" value="UniProtKB-KW"/>
</dbReference>
<evidence type="ECO:0000256" key="1">
    <source>
        <dbReference type="ARBA" id="ARBA00006640"/>
    </source>
</evidence>
<gene>
    <name evidence="5" type="ORF">CB5_LOCUS15642</name>
</gene>
<dbReference type="AlphaFoldDB" id="A0A6V7PNN2"/>
<dbReference type="GO" id="GO:0006412">
    <property type="term" value="P:translation"/>
    <property type="evidence" value="ECO:0007669"/>
    <property type="project" value="InterPro"/>
</dbReference>
<dbReference type="GO" id="GO:0005840">
    <property type="term" value="C:ribosome"/>
    <property type="evidence" value="ECO:0007669"/>
    <property type="project" value="UniProtKB-KW"/>
</dbReference>
<evidence type="ECO:0000256" key="4">
    <source>
        <dbReference type="SAM" id="MobiDB-lite"/>
    </source>
</evidence>
<keyword evidence="3" id="KW-0687">Ribonucleoprotein</keyword>